<feature type="transmembrane region" description="Helical" evidence="1">
    <location>
        <begin position="33"/>
        <end position="55"/>
    </location>
</feature>
<accession>A0A1X7P2D2</accession>
<feature type="transmembrane region" description="Helical" evidence="1">
    <location>
        <begin position="61"/>
        <end position="80"/>
    </location>
</feature>
<gene>
    <name evidence="2" type="ORF">SAMN02982922_2983</name>
</gene>
<protein>
    <submittedName>
        <fullName evidence="2">Uncharacterized conserved protein</fullName>
    </submittedName>
</protein>
<organism evidence="2 3">
    <name type="scientific">Mesorhizobium australicum</name>
    <dbReference type="NCBI Taxonomy" id="536018"/>
    <lineage>
        <taxon>Bacteria</taxon>
        <taxon>Pseudomonadati</taxon>
        <taxon>Pseudomonadota</taxon>
        <taxon>Alphaproteobacteria</taxon>
        <taxon>Hyphomicrobiales</taxon>
        <taxon>Phyllobacteriaceae</taxon>
        <taxon>Mesorhizobium</taxon>
    </lineage>
</organism>
<keyword evidence="3" id="KW-1185">Reference proteome</keyword>
<keyword evidence="1" id="KW-1133">Transmembrane helix</keyword>
<dbReference type="EMBL" id="FXBL01000004">
    <property type="protein sequence ID" value="SMH43925.1"/>
    <property type="molecule type" value="Genomic_DNA"/>
</dbReference>
<keyword evidence="1" id="KW-0472">Membrane</keyword>
<dbReference type="Proteomes" id="UP000193083">
    <property type="component" value="Unassembled WGS sequence"/>
</dbReference>
<keyword evidence="1" id="KW-0812">Transmembrane</keyword>
<evidence type="ECO:0000313" key="3">
    <source>
        <dbReference type="Proteomes" id="UP000193083"/>
    </source>
</evidence>
<dbReference type="PIRSF" id="PIRSF033239">
    <property type="entry name" value="ExoD"/>
    <property type="match status" value="1"/>
</dbReference>
<name>A0A1X7P2D2_9HYPH</name>
<evidence type="ECO:0000256" key="1">
    <source>
        <dbReference type="SAM" id="Phobius"/>
    </source>
</evidence>
<dbReference type="PANTHER" id="PTHR41795:SF1">
    <property type="entry name" value="EXOPOLYSACCHARIDE SYNTHESIS PROTEIN"/>
    <property type="match status" value="1"/>
</dbReference>
<dbReference type="OrthoDB" id="21339at2"/>
<evidence type="ECO:0000313" key="2">
    <source>
        <dbReference type="EMBL" id="SMH43925.1"/>
    </source>
</evidence>
<feature type="transmembrane region" description="Helical" evidence="1">
    <location>
        <begin position="175"/>
        <end position="200"/>
    </location>
</feature>
<sequence>MSIEFADTRESLYQALTRAIDSIEGSTITLRKLLALVGEHGLLFLCALLTIPFLIPVSIPGVSTVFGAAIILVSVGITTNRMPWLPDRIMDKEMDAVKLSGILRRGAEVVAKVETYIRPRAQAITGSGLASRINGLALIFAGVLLMAPLGLVPFSNTLPAFAILLLAVGMSQRDGLVVLAGYAMIVATLIYFGVLAWLAFAAGQGLAGFFGG</sequence>
<reference evidence="3" key="1">
    <citation type="submission" date="2017-04" db="EMBL/GenBank/DDBJ databases">
        <authorList>
            <person name="Varghese N."/>
            <person name="Submissions S."/>
        </authorList>
    </citation>
    <scope>NUCLEOTIDE SEQUENCE [LARGE SCALE GENOMIC DNA]</scope>
    <source>
        <strain evidence="3">B5P</strain>
    </source>
</reference>
<dbReference type="AlphaFoldDB" id="A0A1X7P2D2"/>
<dbReference type="Pfam" id="PF06055">
    <property type="entry name" value="ExoD"/>
    <property type="match status" value="1"/>
</dbReference>
<proteinExistence type="predicted"/>
<dbReference type="InterPro" id="IPR010331">
    <property type="entry name" value="ExoD"/>
</dbReference>
<dbReference type="RefSeq" id="WP_085464872.1">
    <property type="nucleotide sequence ID" value="NZ_FXBL01000004.1"/>
</dbReference>
<dbReference type="PANTHER" id="PTHR41795">
    <property type="entry name" value="EXOPOLYSACCHARIDE SYNTHESIS PROTEIN"/>
    <property type="match status" value="1"/>
</dbReference>